<dbReference type="AlphaFoldDB" id="A0AAV5TVV5"/>
<dbReference type="Gene3D" id="3.30.420.40">
    <property type="match status" value="3"/>
</dbReference>
<evidence type="ECO:0000256" key="3">
    <source>
        <dbReference type="ARBA" id="ARBA00022840"/>
    </source>
</evidence>
<dbReference type="GO" id="GO:0030968">
    <property type="term" value="P:endoplasmic reticulum unfolded protein response"/>
    <property type="evidence" value="ECO:0007669"/>
    <property type="project" value="TreeGrafter"/>
</dbReference>
<evidence type="ECO:0000256" key="2">
    <source>
        <dbReference type="ARBA" id="ARBA00022741"/>
    </source>
</evidence>
<dbReference type="PRINTS" id="PR00301">
    <property type="entry name" value="HEATSHOCK70"/>
</dbReference>
<dbReference type="PANTHER" id="PTHR45639">
    <property type="entry name" value="HSC70CB, ISOFORM G-RELATED"/>
    <property type="match status" value="1"/>
</dbReference>
<dbReference type="SUPFAM" id="SSF53067">
    <property type="entry name" value="Actin-like ATPase domain"/>
    <property type="match status" value="2"/>
</dbReference>
<evidence type="ECO:0000256" key="1">
    <source>
        <dbReference type="ARBA" id="ARBA00007381"/>
    </source>
</evidence>
<dbReference type="Pfam" id="PF00012">
    <property type="entry name" value="HSP70"/>
    <property type="match status" value="1"/>
</dbReference>
<feature type="non-terminal residue" evidence="4">
    <location>
        <position position="1"/>
    </location>
</feature>
<dbReference type="Gene3D" id="3.30.30.30">
    <property type="match status" value="1"/>
</dbReference>
<dbReference type="InterPro" id="IPR013126">
    <property type="entry name" value="Hsp_70_fam"/>
</dbReference>
<comment type="caution">
    <text evidence="4">The sequence shown here is derived from an EMBL/GenBank/DDBJ whole genome shotgun (WGS) entry which is preliminary data.</text>
</comment>
<dbReference type="GO" id="GO:0034663">
    <property type="term" value="C:endoplasmic reticulum chaperone complex"/>
    <property type="evidence" value="ECO:0007669"/>
    <property type="project" value="TreeGrafter"/>
</dbReference>
<evidence type="ECO:0000313" key="4">
    <source>
        <dbReference type="EMBL" id="GMS98624.1"/>
    </source>
</evidence>
<dbReference type="EMBL" id="BTSX01000005">
    <property type="protein sequence ID" value="GMS98624.1"/>
    <property type="molecule type" value="Genomic_DNA"/>
</dbReference>
<dbReference type="Gene3D" id="3.90.640.10">
    <property type="entry name" value="Actin, Chain A, domain 4"/>
    <property type="match status" value="1"/>
</dbReference>
<sequence>IEGAIGVDLGAESCRVAVFKEGEVIVITDNGRRRTPSVIAFDESQILFGETALKHAEGNRSNAIFLKDVQANLGRIDSMVTVNYKGAATNFSADEVFALMLRKMKVMAEDFLKNNVTETVISVPTFFSSRQRQGLKDAASTAGLNVIRVMNSASASAVAHIYRLQKTNQEEYRRRNLLVFDQGAGPSDLALFTECNLYNMTAEKVAADSELGGDCFTDLLVRHFVDDFTSKGQDLSDFRAIDLLRRQCEQAKALLSSHPVAHVEIHEGTLFGTITREQYANICEESFNKTRALIDRLLGAPRKMGRTGVHEILLVGRATQDPNLQNL</sequence>
<proteinExistence type="inferred from homology"/>
<protein>
    <recommendedName>
        <fullName evidence="6">Heat shock protein 70</fullName>
    </recommendedName>
</protein>
<feature type="non-terminal residue" evidence="4">
    <location>
        <position position="327"/>
    </location>
</feature>
<organism evidence="4 5">
    <name type="scientific">Pristionchus entomophagus</name>
    <dbReference type="NCBI Taxonomy" id="358040"/>
    <lineage>
        <taxon>Eukaryota</taxon>
        <taxon>Metazoa</taxon>
        <taxon>Ecdysozoa</taxon>
        <taxon>Nematoda</taxon>
        <taxon>Chromadorea</taxon>
        <taxon>Rhabditida</taxon>
        <taxon>Rhabditina</taxon>
        <taxon>Diplogasteromorpha</taxon>
        <taxon>Diplogasteroidea</taxon>
        <taxon>Neodiplogasteridae</taxon>
        <taxon>Pristionchus</taxon>
    </lineage>
</organism>
<dbReference type="Proteomes" id="UP001432027">
    <property type="component" value="Unassembled WGS sequence"/>
</dbReference>
<accession>A0AAV5TVV5</accession>
<keyword evidence="2" id="KW-0547">Nucleotide-binding</keyword>
<keyword evidence="5" id="KW-1185">Reference proteome</keyword>
<gene>
    <name evidence="4" type="ORF">PENTCL1PPCAC_20799</name>
</gene>
<evidence type="ECO:0000313" key="5">
    <source>
        <dbReference type="Proteomes" id="UP001432027"/>
    </source>
</evidence>
<evidence type="ECO:0008006" key="6">
    <source>
        <dbReference type="Google" id="ProtNLM"/>
    </source>
</evidence>
<name>A0AAV5TVV5_9BILA</name>
<dbReference type="GO" id="GO:0005524">
    <property type="term" value="F:ATP binding"/>
    <property type="evidence" value="ECO:0007669"/>
    <property type="project" value="UniProtKB-KW"/>
</dbReference>
<keyword evidence="3" id="KW-0067">ATP-binding</keyword>
<dbReference type="InterPro" id="IPR043129">
    <property type="entry name" value="ATPase_NBD"/>
</dbReference>
<dbReference type="PANTHER" id="PTHR45639:SF34">
    <property type="entry name" value="CHAPERONE PROTEIN DNAK"/>
    <property type="match status" value="1"/>
</dbReference>
<reference evidence="4" key="1">
    <citation type="submission" date="2023-10" db="EMBL/GenBank/DDBJ databases">
        <title>Genome assembly of Pristionchus species.</title>
        <authorList>
            <person name="Yoshida K."/>
            <person name="Sommer R.J."/>
        </authorList>
    </citation>
    <scope>NUCLEOTIDE SEQUENCE</scope>
    <source>
        <strain evidence="4">RS0144</strain>
    </source>
</reference>
<comment type="similarity">
    <text evidence="1">Belongs to the heat shock protein 70 family.</text>
</comment>
<dbReference type="GO" id="GO:0140662">
    <property type="term" value="F:ATP-dependent protein folding chaperone"/>
    <property type="evidence" value="ECO:0007669"/>
    <property type="project" value="InterPro"/>
</dbReference>